<feature type="coiled-coil region" evidence="7">
    <location>
        <begin position="1205"/>
        <end position="1232"/>
    </location>
</feature>
<evidence type="ECO:0000256" key="7">
    <source>
        <dbReference type="SAM" id="Coils"/>
    </source>
</evidence>
<proteinExistence type="predicted"/>
<feature type="region of interest" description="Disordered" evidence="8">
    <location>
        <begin position="979"/>
        <end position="1200"/>
    </location>
</feature>
<feature type="compositionally biased region" description="Pro residues" evidence="8">
    <location>
        <begin position="1613"/>
        <end position="1625"/>
    </location>
</feature>
<feature type="compositionally biased region" description="Basic and acidic residues" evidence="8">
    <location>
        <begin position="834"/>
        <end position="843"/>
    </location>
</feature>
<feature type="region of interest" description="Disordered" evidence="8">
    <location>
        <begin position="347"/>
        <end position="374"/>
    </location>
</feature>
<dbReference type="GO" id="GO:0045944">
    <property type="term" value="P:positive regulation of transcription by RNA polymerase II"/>
    <property type="evidence" value="ECO:0007669"/>
    <property type="project" value="TreeGrafter"/>
</dbReference>
<evidence type="ECO:0000256" key="5">
    <source>
        <dbReference type="ARBA" id="ARBA00023163"/>
    </source>
</evidence>
<feature type="compositionally biased region" description="Basic and acidic residues" evidence="8">
    <location>
        <begin position="1109"/>
        <end position="1119"/>
    </location>
</feature>
<feature type="region of interest" description="Disordered" evidence="8">
    <location>
        <begin position="910"/>
        <end position="933"/>
    </location>
</feature>
<dbReference type="GO" id="GO:0005634">
    <property type="term" value="C:nucleus"/>
    <property type="evidence" value="ECO:0007669"/>
    <property type="project" value="UniProtKB-SubCell"/>
</dbReference>
<keyword evidence="2" id="KW-0597">Phosphoprotein</keyword>
<dbReference type="PANTHER" id="PTHR15528:SF11">
    <property type="entry name" value="FI18188P1"/>
    <property type="match status" value="1"/>
</dbReference>
<dbReference type="Proteomes" id="UP000799429">
    <property type="component" value="Unassembled WGS sequence"/>
</dbReference>
<evidence type="ECO:0000256" key="2">
    <source>
        <dbReference type="ARBA" id="ARBA00022553"/>
    </source>
</evidence>
<feature type="region of interest" description="Disordered" evidence="8">
    <location>
        <begin position="407"/>
        <end position="472"/>
    </location>
</feature>
<dbReference type="PANTHER" id="PTHR15528">
    <property type="entry name" value="PEROXISOME PROLIFERATOR ACTIVATED RECEPTOR GAMMA COACTIVATOR 1 PGC-1 -RELATED"/>
    <property type="match status" value="1"/>
</dbReference>
<comment type="subcellular location">
    <subcellularLocation>
        <location evidence="1">Nucleus</location>
    </subcellularLocation>
</comment>
<feature type="compositionally biased region" description="Basic residues" evidence="8">
    <location>
        <begin position="1402"/>
        <end position="1418"/>
    </location>
</feature>
<feature type="region of interest" description="Disordered" evidence="8">
    <location>
        <begin position="1287"/>
        <end position="1341"/>
    </location>
</feature>
<feature type="compositionally biased region" description="Basic and acidic residues" evidence="8">
    <location>
        <begin position="910"/>
        <end position="927"/>
    </location>
</feature>
<feature type="compositionally biased region" description="Low complexity" evidence="8">
    <location>
        <begin position="452"/>
        <end position="467"/>
    </location>
</feature>
<keyword evidence="6" id="KW-0539">Nucleus</keyword>
<evidence type="ECO:0000313" key="10">
    <source>
        <dbReference type="EMBL" id="KAF2842229.1"/>
    </source>
</evidence>
<comment type="caution">
    <text evidence="10">The sequence shown here is derived from an EMBL/GenBank/DDBJ whole genome shotgun (WGS) entry which is preliminary data.</text>
</comment>
<feature type="region of interest" description="Disordered" evidence="8">
    <location>
        <begin position="1502"/>
        <end position="1671"/>
    </location>
</feature>
<dbReference type="InterPro" id="IPR034605">
    <property type="entry name" value="PGC-1"/>
</dbReference>
<feature type="compositionally biased region" description="Low complexity" evidence="8">
    <location>
        <begin position="421"/>
        <end position="437"/>
    </location>
</feature>
<keyword evidence="5" id="KW-0804">Transcription</keyword>
<dbReference type="InterPro" id="IPR056421">
    <property type="entry name" value="TPR_GEMI5"/>
</dbReference>
<feature type="compositionally biased region" description="Basic residues" evidence="8">
    <location>
        <begin position="1148"/>
        <end position="1161"/>
    </location>
</feature>
<keyword evidence="3" id="KW-0694">RNA-binding</keyword>
<evidence type="ECO:0000256" key="3">
    <source>
        <dbReference type="ARBA" id="ARBA00022884"/>
    </source>
</evidence>
<sequence>MSTGGYPRRHRSTSRTSSKREKAFLPPPAPSITPQNDEVRLEPCAATPSFFLYAQRNMIMCLHHDTLAIDRRFEGHREDVSFIYVDNVSERGSGRLVVSYDTGSTAIVWDLFTGDEIARFASYEHIRVAAWMKNGNVAFGNSQGNVILFEPQTSEHISARTIFDPITALAPSADCRTFAIGYQNGSILIAGLQPSFTILNTLTTTRAPSPINALAWHGTSSKQKSEMLAAQTLDGDLRVWSVPKAPHTDAPSIIRVLNRTEHREPGPCWFGWSKNGRIIQYTEGQTLSWDVRTKKVTFETIPTIDGVIAINNYGPTATLFTLGRNHTVQQYDVNPSSNPMLVASAQHVPANAPPSPPNSIEERKEQTTAASSKAAPVVAPALPLYLEQSSEDEGAMSPLQKIAQEMDALEEERRDRLAPLSPVSSRASSVSSRSSHGSRSRQREVNRWEKPTMSSTSSTVSGSEGTMFSSGVSLRSGHESISIRSVSSTTSSKYASSGLRKEILRSPDEAKKLEAMDLFPFVKARLSEVVFKTPSYGQQRSPDDLRRQMLSVVFGWDDDIESLIRDELSRHTPGSASGVLLSKWLGDMGADLMASMIGSESMTSSDWMLLALSSMGADSQKKVGQAFVQRLLEKGDIHPAAAILLGLGEQNDAIEVYVSQKMFMEAVLLTCLIFPTDWQRQSYLVRKWGEIAVAQGQPELAVRCFSCTSIESSEPWFSPRAQDAVYSAQKQSLLGALSPPLSPPSAGPPNRLAAKNSSLKLITNFGDKAAPQLLSTTDERTPMNVAPTPIAESALSPGGGNRAWGRDRSRGLRDPSSARTATPGAFSRRRRFPSRADTDRETLETPVPTTAINASAEIPPLPQIHTSSHHSVAESLPTLSSSVYQPSEAASIQSSALPSPAHGVFAALKEKERERSRMRGASRDRKPQGLQLDMSEEVVVAHGLPTSELSPPLTGASLQSTKVRNIDNYINSLEEANIHAKTQRAQSRHRAESQGRDGRSRSRLREPGPGDSRGRSGVRYIRPAKRSPSSPVPMSPEDVNKNKDTDTETFDDERYYQITSPTESVPKAEHRARSRSRVGRGTSKARSSSKIGDRVLSRAASRQASPVGERTRSRVRGERSGQSSPRSPAAMTDEDMTAESYDDEAIRSHARQRSRSRRPSPSRRDRSQSRRPNQRAQSTRRDRSPAESTISRRSNRGPTLRVEIDDRAGREISRKEQAARDLEQRRLSLARRPSAPAIPHPEEINARSPISVRSYTDSVTFPTISSLYSDRISRSQTVDPEAMARYGERINRSQTADPESAGRHSSRSRNMMPPIGLPATPRAMRHPRYMSSDPDERDNIPAVPLIPENLAQHNATQQASHQRTMDTDDIAPLLPSSVYGQPFTRGPARAASAPPEKMSGMQHRRGSVNSQKSHHSRKISAEINTRRMTPPAVVASIDETLADNQIIIIGDPEDEGPPPPMLAELAHLAGPPPPPPPPTMFTPGHQQVNSQGMINIAIDENRNPTPMTEIGPTPTGTPSINHRRGRGSVSDSIGGRLRSVTERMRSTSRSRSKPSLDSTHSPPAYETNLPPIPATPHVTTSPSPYETDVGLPATVYEPARRSPNYVPNSGDAIPPPPPPPPPPPANGIAPLMEQVIPPENKSFSGYRHPKEIRANMPPDYIQQGVQPGGMI</sequence>
<feature type="compositionally biased region" description="Acidic residues" evidence="8">
    <location>
        <begin position="1132"/>
        <end position="1143"/>
    </location>
</feature>
<protein>
    <recommendedName>
        <fullName evidence="9">Gem-associated protein 5 TPR domain-containing protein</fullName>
    </recommendedName>
</protein>
<dbReference type="GO" id="GO:0003712">
    <property type="term" value="F:transcription coregulator activity"/>
    <property type="evidence" value="ECO:0007669"/>
    <property type="project" value="InterPro"/>
</dbReference>
<dbReference type="Pfam" id="PF23774">
    <property type="entry name" value="TPR_GEMI5"/>
    <property type="match status" value="1"/>
</dbReference>
<dbReference type="InterPro" id="IPR015943">
    <property type="entry name" value="WD40/YVTN_repeat-like_dom_sf"/>
</dbReference>
<evidence type="ECO:0000259" key="9">
    <source>
        <dbReference type="Pfam" id="PF23774"/>
    </source>
</evidence>
<evidence type="ECO:0000256" key="6">
    <source>
        <dbReference type="ARBA" id="ARBA00023242"/>
    </source>
</evidence>
<dbReference type="Gene3D" id="2.130.10.10">
    <property type="entry name" value="YVTN repeat-like/Quinoprotein amine dehydrogenase"/>
    <property type="match status" value="1"/>
</dbReference>
<keyword evidence="7" id="KW-0175">Coiled coil</keyword>
<feature type="region of interest" description="Disordered" evidence="8">
    <location>
        <begin position="789"/>
        <end position="853"/>
    </location>
</feature>
<feature type="domain" description="Gem-associated protein 5 TPR" evidence="9">
    <location>
        <begin position="553"/>
        <end position="705"/>
    </location>
</feature>
<dbReference type="FunFam" id="2.130.10.10:FF:000577">
    <property type="entry name" value="WD domain G-beta repeat protein"/>
    <property type="match status" value="1"/>
</dbReference>
<evidence type="ECO:0000256" key="8">
    <source>
        <dbReference type="SAM" id="MobiDB-lite"/>
    </source>
</evidence>
<feature type="compositionally biased region" description="Basic and acidic residues" evidence="8">
    <location>
        <begin position="989"/>
        <end position="1014"/>
    </location>
</feature>
<keyword evidence="11" id="KW-1185">Reference proteome</keyword>
<feature type="compositionally biased region" description="Basic and acidic residues" evidence="8">
    <location>
        <begin position="441"/>
        <end position="450"/>
    </location>
</feature>
<dbReference type="GO" id="GO:0003723">
    <property type="term" value="F:RNA binding"/>
    <property type="evidence" value="ECO:0007669"/>
    <property type="project" value="UniProtKB-KW"/>
</dbReference>
<evidence type="ECO:0000256" key="1">
    <source>
        <dbReference type="ARBA" id="ARBA00004123"/>
    </source>
</evidence>
<dbReference type="InterPro" id="IPR036322">
    <property type="entry name" value="WD40_repeat_dom_sf"/>
</dbReference>
<dbReference type="OrthoDB" id="7326421at2759"/>
<dbReference type="SUPFAM" id="SSF50978">
    <property type="entry name" value="WD40 repeat-like"/>
    <property type="match status" value="1"/>
</dbReference>
<feature type="region of interest" description="Disordered" evidence="8">
    <location>
        <begin position="1370"/>
        <end position="1426"/>
    </location>
</feature>
<accession>A0A9P4SH07</accession>
<name>A0A9P4SH07_9PEZI</name>
<reference evidence="10" key="1">
    <citation type="journal article" date="2020" name="Stud. Mycol.">
        <title>101 Dothideomycetes genomes: a test case for predicting lifestyles and emergence of pathogens.</title>
        <authorList>
            <person name="Haridas S."/>
            <person name="Albert R."/>
            <person name="Binder M."/>
            <person name="Bloem J."/>
            <person name="Labutti K."/>
            <person name="Salamov A."/>
            <person name="Andreopoulos B."/>
            <person name="Baker S."/>
            <person name="Barry K."/>
            <person name="Bills G."/>
            <person name="Bluhm B."/>
            <person name="Cannon C."/>
            <person name="Castanera R."/>
            <person name="Culley D."/>
            <person name="Daum C."/>
            <person name="Ezra D."/>
            <person name="Gonzalez J."/>
            <person name="Henrissat B."/>
            <person name="Kuo A."/>
            <person name="Liang C."/>
            <person name="Lipzen A."/>
            <person name="Lutzoni F."/>
            <person name="Magnuson J."/>
            <person name="Mondo S."/>
            <person name="Nolan M."/>
            <person name="Ohm R."/>
            <person name="Pangilinan J."/>
            <person name="Park H.-J."/>
            <person name="Ramirez L."/>
            <person name="Alfaro M."/>
            <person name="Sun H."/>
            <person name="Tritt A."/>
            <person name="Yoshinaga Y."/>
            <person name="Zwiers L.-H."/>
            <person name="Turgeon B."/>
            <person name="Goodwin S."/>
            <person name="Spatafora J."/>
            <person name="Crous P."/>
            <person name="Grigoriev I."/>
        </authorList>
    </citation>
    <scope>NUCLEOTIDE SEQUENCE</scope>
    <source>
        <strain evidence="10">CBS 101060</strain>
    </source>
</reference>
<keyword evidence="4" id="KW-0805">Transcription regulation</keyword>
<feature type="compositionally biased region" description="Basic and acidic residues" evidence="8">
    <location>
        <begin position="804"/>
        <end position="813"/>
    </location>
</feature>
<dbReference type="EMBL" id="MU006090">
    <property type="protein sequence ID" value="KAF2842229.1"/>
    <property type="molecule type" value="Genomic_DNA"/>
</dbReference>
<gene>
    <name evidence="10" type="ORF">M501DRAFT_927118</name>
</gene>
<organism evidence="10 11">
    <name type="scientific">Patellaria atrata CBS 101060</name>
    <dbReference type="NCBI Taxonomy" id="1346257"/>
    <lineage>
        <taxon>Eukaryota</taxon>
        <taxon>Fungi</taxon>
        <taxon>Dikarya</taxon>
        <taxon>Ascomycota</taxon>
        <taxon>Pezizomycotina</taxon>
        <taxon>Dothideomycetes</taxon>
        <taxon>Dothideomycetes incertae sedis</taxon>
        <taxon>Patellariales</taxon>
        <taxon>Patellariaceae</taxon>
        <taxon>Patellaria</taxon>
    </lineage>
</organism>
<evidence type="ECO:0000313" key="11">
    <source>
        <dbReference type="Proteomes" id="UP000799429"/>
    </source>
</evidence>
<feature type="region of interest" description="Disordered" evidence="8">
    <location>
        <begin position="1"/>
        <end position="37"/>
    </location>
</feature>
<evidence type="ECO:0000256" key="4">
    <source>
        <dbReference type="ARBA" id="ARBA00023015"/>
    </source>
</evidence>